<dbReference type="Proteomes" id="UP000601435">
    <property type="component" value="Unassembled WGS sequence"/>
</dbReference>
<dbReference type="SUPFAM" id="SSF49785">
    <property type="entry name" value="Galactose-binding domain-like"/>
    <property type="match status" value="1"/>
</dbReference>
<gene>
    <name evidence="2" type="ORF">SNEC2469_LOCUS30710</name>
</gene>
<dbReference type="AlphaFoldDB" id="A0A813BGZ2"/>
<evidence type="ECO:0000313" key="2">
    <source>
        <dbReference type="EMBL" id="CAE7906574.1"/>
    </source>
</evidence>
<dbReference type="SUPFAM" id="SSF82895">
    <property type="entry name" value="TSP-1 type 1 repeat"/>
    <property type="match status" value="1"/>
</dbReference>
<accession>A0A813BGZ2</accession>
<evidence type="ECO:0000313" key="3">
    <source>
        <dbReference type="Proteomes" id="UP000601435"/>
    </source>
</evidence>
<proteinExistence type="predicted"/>
<dbReference type="Gene3D" id="2.60.120.260">
    <property type="entry name" value="Galactose-binding domain-like"/>
    <property type="match status" value="1"/>
</dbReference>
<dbReference type="InterPro" id="IPR000884">
    <property type="entry name" value="TSP1_rpt"/>
</dbReference>
<dbReference type="Pfam" id="PF00090">
    <property type="entry name" value="TSP_1"/>
    <property type="match status" value="1"/>
</dbReference>
<keyword evidence="3" id="KW-1185">Reference proteome</keyword>
<feature type="signal peptide" evidence="1">
    <location>
        <begin position="1"/>
        <end position="19"/>
    </location>
</feature>
<organism evidence="2 3">
    <name type="scientific">Symbiodinium necroappetens</name>
    <dbReference type="NCBI Taxonomy" id="1628268"/>
    <lineage>
        <taxon>Eukaryota</taxon>
        <taxon>Sar</taxon>
        <taxon>Alveolata</taxon>
        <taxon>Dinophyceae</taxon>
        <taxon>Suessiales</taxon>
        <taxon>Symbiodiniaceae</taxon>
        <taxon>Symbiodinium</taxon>
    </lineage>
</organism>
<keyword evidence="1" id="KW-0732">Signal</keyword>
<name>A0A813BGZ2_9DINO</name>
<evidence type="ECO:0008006" key="4">
    <source>
        <dbReference type="Google" id="ProtNLM"/>
    </source>
</evidence>
<dbReference type="EMBL" id="CAJNJA010072363">
    <property type="protein sequence ID" value="CAE7906574.1"/>
    <property type="molecule type" value="Genomic_DNA"/>
</dbReference>
<feature type="chain" id="PRO_5032781552" description="F5/8 type C domain-containing protein" evidence="1">
    <location>
        <begin position="20"/>
        <end position="308"/>
    </location>
</feature>
<dbReference type="InterPro" id="IPR008979">
    <property type="entry name" value="Galactose-bd-like_sf"/>
</dbReference>
<evidence type="ECO:0000256" key="1">
    <source>
        <dbReference type="SAM" id="SignalP"/>
    </source>
</evidence>
<dbReference type="OrthoDB" id="412680at2759"/>
<protein>
    <recommendedName>
        <fullName evidence="4">F5/8 type C domain-containing protein</fullName>
    </recommendedName>
</protein>
<sequence length="308" mass="33328">MAFPLRCIVFFEACCACSAFSIDAGFTCRASSNEYACGYALDRNVTSAWASDGQTPQWLEARIADGTYATLGSYALTAVIGRADLAPTAWRLEGVEPGSTQRQILDEAWGKTWQEGTTHVRDLGGHSSWRSYVLTMLEGTGTQVAIAELQLMPKLGYTFEISHWTLCSATCGGGSQERWNLHGDSNSFRFWRINFLETFGGNSHPVHVAEVGLFAPPATYRLVTGSFGACEPLGGAGACGMGVSRRQVTCFDDEDYPHPLESCEDGPETATERGCTVDCPELVVSSASAHPNFFGILRPAVCAMLCLW</sequence>
<comment type="caution">
    <text evidence="2">The sequence shown here is derived from an EMBL/GenBank/DDBJ whole genome shotgun (WGS) entry which is preliminary data.</text>
</comment>
<reference evidence="2" key="1">
    <citation type="submission" date="2021-02" db="EMBL/GenBank/DDBJ databases">
        <authorList>
            <person name="Dougan E. K."/>
            <person name="Rhodes N."/>
            <person name="Thang M."/>
            <person name="Chan C."/>
        </authorList>
    </citation>
    <scope>NUCLEOTIDE SEQUENCE</scope>
</reference>
<dbReference type="InterPro" id="IPR036383">
    <property type="entry name" value="TSP1_rpt_sf"/>
</dbReference>